<dbReference type="AlphaFoldDB" id="A0A6N6M9C9"/>
<dbReference type="NCBIfam" id="TIGR04183">
    <property type="entry name" value="Por_Secre_tail"/>
    <property type="match status" value="1"/>
</dbReference>
<gene>
    <name evidence="8" type="ORF">F3059_02775</name>
</gene>
<evidence type="ECO:0000259" key="7">
    <source>
        <dbReference type="Pfam" id="PF18962"/>
    </source>
</evidence>
<dbReference type="GO" id="GO:0004518">
    <property type="term" value="F:nuclease activity"/>
    <property type="evidence" value="ECO:0007669"/>
    <property type="project" value="UniProtKB-KW"/>
</dbReference>
<feature type="region of interest" description="Disordered" evidence="5">
    <location>
        <begin position="254"/>
        <end position="273"/>
    </location>
</feature>
<evidence type="ECO:0000256" key="5">
    <source>
        <dbReference type="SAM" id="MobiDB-lite"/>
    </source>
</evidence>
<dbReference type="GO" id="GO:0016787">
    <property type="term" value="F:hydrolase activity"/>
    <property type="evidence" value="ECO:0007669"/>
    <property type="project" value="UniProtKB-KW"/>
</dbReference>
<feature type="domain" description="Secretion system C-terminal sorting" evidence="7">
    <location>
        <begin position="472"/>
        <end position="535"/>
    </location>
</feature>
<keyword evidence="3 6" id="KW-0732">Signal</keyword>
<dbReference type="EMBL" id="WACR01000002">
    <property type="protein sequence ID" value="KAB1065595.1"/>
    <property type="molecule type" value="Genomic_DNA"/>
</dbReference>
<dbReference type="PANTHER" id="PTHR33607">
    <property type="entry name" value="ENDONUCLEASE-1"/>
    <property type="match status" value="1"/>
</dbReference>
<evidence type="ECO:0000256" key="3">
    <source>
        <dbReference type="ARBA" id="ARBA00022729"/>
    </source>
</evidence>
<dbReference type="PANTHER" id="PTHR33607:SF2">
    <property type="entry name" value="ENDONUCLEASE-1"/>
    <property type="match status" value="1"/>
</dbReference>
<feature type="compositionally biased region" description="Low complexity" evidence="5">
    <location>
        <begin position="254"/>
        <end position="265"/>
    </location>
</feature>
<dbReference type="Pfam" id="PF18962">
    <property type="entry name" value="Por_Secre_tail"/>
    <property type="match status" value="1"/>
</dbReference>
<dbReference type="InterPro" id="IPR007346">
    <property type="entry name" value="Endonuclease-I"/>
</dbReference>
<evidence type="ECO:0000256" key="6">
    <source>
        <dbReference type="SAM" id="SignalP"/>
    </source>
</evidence>
<keyword evidence="2" id="KW-0540">Nuclease</keyword>
<dbReference type="InterPro" id="IPR013783">
    <property type="entry name" value="Ig-like_fold"/>
</dbReference>
<evidence type="ECO:0000313" key="9">
    <source>
        <dbReference type="Proteomes" id="UP000435357"/>
    </source>
</evidence>
<evidence type="ECO:0000256" key="2">
    <source>
        <dbReference type="ARBA" id="ARBA00022722"/>
    </source>
</evidence>
<evidence type="ECO:0000256" key="1">
    <source>
        <dbReference type="ARBA" id="ARBA00006429"/>
    </source>
</evidence>
<name>A0A6N6M9C9_9FLAO</name>
<organism evidence="8 9">
    <name type="scientific">Salibacter halophilus</name>
    <dbReference type="NCBI Taxonomy" id="1803916"/>
    <lineage>
        <taxon>Bacteria</taxon>
        <taxon>Pseudomonadati</taxon>
        <taxon>Bacteroidota</taxon>
        <taxon>Flavobacteriia</taxon>
        <taxon>Flavobacteriales</taxon>
        <taxon>Salibacteraceae</taxon>
        <taxon>Salibacter</taxon>
    </lineage>
</organism>
<dbReference type="OrthoDB" id="5485925at2"/>
<comment type="similarity">
    <text evidence="1">Belongs to the EndA/NucM nuclease family.</text>
</comment>
<sequence>MKLKKLTLAIAAGLALPILTNAQITFDQNLIQMNTQVPGSSVSAQVELTNEYSQEVTIDSITLGKHFGTSAFTISPAVSTISGNSSVTIDVDFSPVHNITHYSQLMVYTQDRGTFSIPVEADAEASMGVYTGTDNRSGQNLKNVLESIVTNNHTNQLGYSPARDVMFMTSDNQKVNGNESVNTLECVYTGTQVTNYSDRQDAQNQGFNTEHTFPQSLFNSNFPMKGDIHHLFPTTQQSNSARANYPFGHVNNANWSNGGSKGNNSKFEPRDSQKGRSARAMMYFVLRYGDYNNFYQNQEHILLDWHRTYDPIQFDHNRNDAVENAQGNRNPFVDYPQFMDRMKSLVGNADMDEVNNLIVSNDTIDNGGRVSNTQYAVSVRNDGNRDVEITGLSVTDTTYVNYRNVSGLPITLKPGEGLEIDVEFNPVFLATGEVLVDENLNIETNKGDHSVNLKAKWVGTSVDELAKNKVSIYPNPVRNTLWFTEQVESARLYDATGKLLLEQQNTNNLDLSNLPKGLFFVKFSFNGVEQVEKIVH</sequence>
<dbReference type="RefSeq" id="WP_151166419.1">
    <property type="nucleotide sequence ID" value="NZ_WACR01000002.1"/>
</dbReference>
<feature type="chain" id="PRO_5027039336" evidence="6">
    <location>
        <begin position="23"/>
        <end position="536"/>
    </location>
</feature>
<dbReference type="Proteomes" id="UP000435357">
    <property type="component" value="Unassembled WGS sequence"/>
</dbReference>
<keyword evidence="9" id="KW-1185">Reference proteome</keyword>
<dbReference type="InterPro" id="IPR044925">
    <property type="entry name" value="His-Me_finger_sf"/>
</dbReference>
<evidence type="ECO:0000313" key="8">
    <source>
        <dbReference type="EMBL" id="KAB1065595.1"/>
    </source>
</evidence>
<accession>A0A6N6M9C9</accession>
<dbReference type="Gene3D" id="2.60.40.10">
    <property type="entry name" value="Immunoglobulins"/>
    <property type="match status" value="2"/>
</dbReference>
<evidence type="ECO:0000256" key="4">
    <source>
        <dbReference type="ARBA" id="ARBA00022801"/>
    </source>
</evidence>
<dbReference type="Pfam" id="PF04231">
    <property type="entry name" value="Endonuclease_1"/>
    <property type="match status" value="1"/>
</dbReference>
<protein>
    <submittedName>
        <fullName evidence="8">T9SS type A sorting domain-containing protein</fullName>
    </submittedName>
</protein>
<reference evidence="8 9" key="1">
    <citation type="submission" date="2019-09" db="EMBL/GenBank/DDBJ databases">
        <title>Genomes of Cryomorphaceae.</title>
        <authorList>
            <person name="Bowman J.P."/>
        </authorList>
    </citation>
    <scope>NUCLEOTIDE SEQUENCE [LARGE SCALE GENOMIC DNA]</scope>
    <source>
        <strain evidence="8 9">KCTC 52047</strain>
    </source>
</reference>
<dbReference type="SUPFAM" id="SSF54060">
    <property type="entry name" value="His-Me finger endonucleases"/>
    <property type="match status" value="1"/>
</dbReference>
<proteinExistence type="inferred from homology"/>
<feature type="signal peptide" evidence="6">
    <location>
        <begin position="1"/>
        <end position="22"/>
    </location>
</feature>
<dbReference type="InterPro" id="IPR026444">
    <property type="entry name" value="Secre_tail"/>
</dbReference>
<comment type="caution">
    <text evidence="8">The sequence shown here is derived from an EMBL/GenBank/DDBJ whole genome shotgun (WGS) entry which is preliminary data.</text>
</comment>
<keyword evidence="4" id="KW-0378">Hydrolase</keyword>